<evidence type="ECO:0000259" key="9">
    <source>
        <dbReference type="PROSITE" id="PS51755"/>
    </source>
</evidence>
<dbReference type="EMBL" id="JAUSVX010000009">
    <property type="protein sequence ID" value="MDQ0471582.1"/>
    <property type="molecule type" value="Genomic_DNA"/>
</dbReference>
<dbReference type="Gene3D" id="1.10.10.10">
    <property type="entry name" value="Winged helix-like DNA-binding domain superfamily/Winged helix DNA-binding domain"/>
    <property type="match status" value="1"/>
</dbReference>
<evidence type="ECO:0000256" key="6">
    <source>
        <dbReference type="PROSITE-ProRule" id="PRU00169"/>
    </source>
</evidence>
<keyword evidence="5" id="KW-0804">Transcription</keyword>
<dbReference type="Proteomes" id="UP001242480">
    <property type="component" value="Unassembled WGS sequence"/>
</dbReference>
<dbReference type="PROSITE" id="PS50110">
    <property type="entry name" value="RESPONSE_REGULATORY"/>
    <property type="match status" value="1"/>
</dbReference>
<dbReference type="CDD" id="cd00383">
    <property type="entry name" value="trans_reg_C"/>
    <property type="match status" value="1"/>
</dbReference>
<keyword evidence="2" id="KW-0902">Two-component regulatory system</keyword>
<gene>
    <name evidence="10" type="ORF">QO011_004607</name>
</gene>
<comment type="caution">
    <text evidence="10">The sequence shown here is derived from an EMBL/GenBank/DDBJ whole genome shotgun (WGS) entry which is preliminary data.</text>
</comment>
<dbReference type="Pfam" id="PF00486">
    <property type="entry name" value="Trans_reg_C"/>
    <property type="match status" value="1"/>
</dbReference>
<dbReference type="PANTHER" id="PTHR48111:SF4">
    <property type="entry name" value="DNA-BINDING DUAL TRANSCRIPTIONAL REGULATOR OMPR"/>
    <property type="match status" value="1"/>
</dbReference>
<reference evidence="10 11" key="1">
    <citation type="submission" date="2023-07" db="EMBL/GenBank/DDBJ databases">
        <title>Genomic Encyclopedia of Type Strains, Phase IV (KMG-IV): sequencing the most valuable type-strain genomes for metagenomic binning, comparative biology and taxonomic classification.</title>
        <authorList>
            <person name="Goeker M."/>
        </authorList>
    </citation>
    <scope>NUCLEOTIDE SEQUENCE [LARGE SCALE GENOMIC DNA]</scope>
    <source>
        <strain evidence="10 11">DSM 19619</strain>
    </source>
</reference>
<feature type="domain" description="OmpR/PhoB-type" evidence="9">
    <location>
        <begin position="124"/>
        <end position="224"/>
    </location>
</feature>
<dbReference type="SMART" id="SM00448">
    <property type="entry name" value="REC"/>
    <property type="match status" value="1"/>
</dbReference>
<dbReference type="SUPFAM" id="SSF46894">
    <property type="entry name" value="C-terminal effector domain of the bipartite response regulators"/>
    <property type="match status" value="1"/>
</dbReference>
<name>A0ABU0JBC3_9HYPH</name>
<dbReference type="InterPro" id="IPR016032">
    <property type="entry name" value="Sig_transdc_resp-reg_C-effctor"/>
</dbReference>
<dbReference type="PANTHER" id="PTHR48111">
    <property type="entry name" value="REGULATOR OF RPOS"/>
    <property type="match status" value="1"/>
</dbReference>
<evidence type="ECO:0000256" key="7">
    <source>
        <dbReference type="PROSITE-ProRule" id="PRU01091"/>
    </source>
</evidence>
<evidence type="ECO:0000256" key="5">
    <source>
        <dbReference type="ARBA" id="ARBA00023163"/>
    </source>
</evidence>
<evidence type="ECO:0000256" key="4">
    <source>
        <dbReference type="ARBA" id="ARBA00023125"/>
    </source>
</evidence>
<dbReference type="SMART" id="SM00862">
    <property type="entry name" value="Trans_reg_C"/>
    <property type="match status" value="1"/>
</dbReference>
<dbReference type="InterPro" id="IPR001867">
    <property type="entry name" value="OmpR/PhoB-type_DNA-bd"/>
</dbReference>
<proteinExistence type="predicted"/>
<dbReference type="InterPro" id="IPR039420">
    <property type="entry name" value="WalR-like"/>
</dbReference>
<dbReference type="InterPro" id="IPR011006">
    <property type="entry name" value="CheY-like_superfamily"/>
</dbReference>
<dbReference type="SUPFAM" id="SSF52172">
    <property type="entry name" value="CheY-like"/>
    <property type="match status" value="1"/>
</dbReference>
<keyword evidence="11" id="KW-1185">Reference proteome</keyword>
<accession>A0ABU0JBC3</accession>
<evidence type="ECO:0000256" key="1">
    <source>
        <dbReference type="ARBA" id="ARBA00022553"/>
    </source>
</evidence>
<feature type="modified residue" description="4-aspartylphosphate" evidence="6">
    <location>
        <position position="42"/>
    </location>
</feature>
<keyword evidence="3" id="KW-0805">Transcription regulation</keyword>
<protein>
    <submittedName>
        <fullName evidence="10">Two-component system OmpR family response regulator</fullName>
    </submittedName>
</protein>
<organism evidence="10 11">
    <name type="scientific">Labrys wisconsinensis</name>
    <dbReference type="NCBI Taxonomy" id="425677"/>
    <lineage>
        <taxon>Bacteria</taxon>
        <taxon>Pseudomonadati</taxon>
        <taxon>Pseudomonadota</taxon>
        <taxon>Alphaproteobacteria</taxon>
        <taxon>Hyphomicrobiales</taxon>
        <taxon>Xanthobacteraceae</taxon>
        <taxon>Labrys</taxon>
    </lineage>
</organism>
<dbReference type="Gene3D" id="6.10.250.690">
    <property type="match status" value="1"/>
</dbReference>
<evidence type="ECO:0000259" key="8">
    <source>
        <dbReference type="PROSITE" id="PS50110"/>
    </source>
</evidence>
<sequence>MDISEPLAGFLKERGFAATVAGSAETADGILACGDIDLVLLDVMLPGESGLDLCRRLRASDAPGIIMMSALSEPADKAIALELGADDYVGKPFDLRELLARIRAVLRRGLVRDDEPRPIGAEADAALHFSGFAFYPHRRYLRSPAGVRIPLTGAEADLLLALCQNARKVLSREELIGFTRGEGFAVAARSVDILISRLRRKLAGADPLDNVIRTVRAGGYMFQARVALER</sequence>
<evidence type="ECO:0000256" key="2">
    <source>
        <dbReference type="ARBA" id="ARBA00023012"/>
    </source>
</evidence>
<dbReference type="Pfam" id="PF00072">
    <property type="entry name" value="Response_reg"/>
    <property type="match status" value="1"/>
</dbReference>
<evidence type="ECO:0000313" key="10">
    <source>
        <dbReference type="EMBL" id="MDQ0471582.1"/>
    </source>
</evidence>
<dbReference type="InterPro" id="IPR036388">
    <property type="entry name" value="WH-like_DNA-bd_sf"/>
</dbReference>
<feature type="domain" description="Response regulatory" evidence="8">
    <location>
        <begin position="1"/>
        <end position="106"/>
    </location>
</feature>
<keyword evidence="4 7" id="KW-0238">DNA-binding</keyword>
<feature type="DNA-binding region" description="OmpR/PhoB-type" evidence="7">
    <location>
        <begin position="124"/>
        <end position="224"/>
    </location>
</feature>
<evidence type="ECO:0000313" key="11">
    <source>
        <dbReference type="Proteomes" id="UP001242480"/>
    </source>
</evidence>
<dbReference type="PROSITE" id="PS51755">
    <property type="entry name" value="OMPR_PHOB"/>
    <property type="match status" value="1"/>
</dbReference>
<dbReference type="Gene3D" id="3.40.50.2300">
    <property type="match status" value="1"/>
</dbReference>
<dbReference type="InterPro" id="IPR001789">
    <property type="entry name" value="Sig_transdc_resp-reg_receiver"/>
</dbReference>
<keyword evidence="1 6" id="KW-0597">Phosphoprotein</keyword>
<evidence type="ECO:0000256" key="3">
    <source>
        <dbReference type="ARBA" id="ARBA00023015"/>
    </source>
</evidence>